<protein>
    <submittedName>
        <fullName evidence="6">C2H2-type domain-containing protein</fullName>
    </submittedName>
</protein>
<sequence>MSKVSREEEVLDGELESVILEEEDYLYETIDPTGTSHLDQNQANVDVYGDETTLCRVYETIDEGASINSSAESSAGSCDVYRRGSSFSSRAAIPPHAKVMMLMKSSTPGEKPRLVKLEPVENPPKPDFRFAFETLRKCVRKNNPPQTPRTRKRRIIQPVIKKNKGLNTAFENRQESMKVARKNQKSLFTSDEESVEGERSSRPKRIHKAPQRYGDYVDETDRNPARLHLSESPSFEPEVREAEDKQSQQNHLSVLQKENFDENMSESQETNEGADDGNESEFFDDDESDDVRGRVEEEKGRQYKESLKNDSEESTKKKQNEKLGVQKKKLQCDRCNRYFANHNSMNAHRFKVHRVVVRASVKCPGCEHRATTIHTLNEHVADQHNVKLQYVKRNFKTIADFQNYLDDLAVTQNMGFVLHRKSENKRQLYCNRSGAIRINKGGSLRNRPRKGSAKIGAMCPAHLFYTECEDGTIEVNGQLTHFGHALDPRFVFPATSSEKVSARVRLTRPKRDLSHRSVPLNLQVSSAVDQSKSVASDDGSFVNIDNDMATGFGESSVRLREENEAALEQRYGPVHPNSDEIDIRMKNIDRLCSFLFDNVSEQLYRLNDETMDMVLRALRTTQNSISNLNSMMIQIKEGDPDVIQKFQRRGPGSRYAQWLPSFASIPERLRSDSTSSRRRQLYDTDYDEDTVYYRHVPLRTTDEYGNVYVVDEGQIETGEVDTGEAYYEHYGS</sequence>
<feature type="compositionally biased region" description="Acidic residues" evidence="2">
    <location>
        <begin position="272"/>
        <end position="289"/>
    </location>
</feature>
<feature type="region of interest" description="Disordered" evidence="2">
    <location>
        <begin position="175"/>
        <end position="325"/>
    </location>
</feature>
<keyword evidence="1" id="KW-0862">Zinc</keyword>
<name>A0A0N5D322_THECL</name>
<evidence type="ECO:0000313" key="6">
    <source>
        <dbReference type="WBParaSite" id="TCLT_0000730901-mRNA-1"/>
    </source>
</evidence>
<dbReference type="OMA" id="EIDIRMK"/>
<keyword evidence="1" id="KW-0863">Zinc-finger</keyword>
<dbReference type="WBParaSite" id="TCLT_0000730901-mRNA-1">
    <property type="protein sequence ID" value="TCLT_0000730901-mRNA-1"/>
    <property type="gene ID" value="TCLT_0000730901"/>
</dbReference>
<dbReference type="Gene3D" id="3.30.160.60">
    <property type="entry name" value="Classic Zinc Finger"/>
    <property type="match status" value="1"/>
</dbReference>
<reference evidence="4 5" key="2">
    <citation type="submission" date="2018-11" db="EMBL/GenBank/DDBJ databases">
        <authorList>
            <consortium name="Pathogen Informatics"/>
        </authorList>
    </citation>
    <scope>NUCLEOTIDE SEQUENCE [LARGE SCALE GENOMIC DNA]</scope>
</reference>
<feature type="compositionally biased region" description="Basic and acidic residues" evidence="2">
    <location>
        <begin position="290"/>
        <end position="321"/>
    </location>
</feature>
<dbReference type="InterPro" id="IPR052797">
    <property type="entry name" value="RegFact_GeneExpr_CellDeath"/>
</dbReference>
<accession>A0A0N5D322</accession>
<dbReference type="Proteomes" id="UP000276776">
    <property type="component" value="Unassembled WGS sequence"/>
</dbReference>
<dbReference type="PROSITE" id="PS00028">
    <property type="entry name" value="ZINC_FINGER_C2H2_1"/>
    <property type="match status" value="1"/>
</dbReference>
<dbReference type="EMBL" id="UYYF01004493">
    <property type="protein sequence ID" value="VDN04740.1"/>
    <property type="molecule type" value="Genomic_DNA"/>
</dbReference>
<proteinExistence type="predicted"/>
<dbReference type="SMART" id="SM00355">
    <property type="entry name" value="ZnF_C2H2"/>
    <property type="match status" value="2"/>
</dbReference>
<evidence type="ECO:0000256" key="2">
    <source>
        <dbReference type="SAM" id="MobiDB-lite"/>
    </source>
</evidence>
<gene>
    <name evidence="4" type="ORF">TCLT_LOCUS7298</name>
</gene>
<dbReference type="PANTHER" id="PTHR33936">
    <property type="entry name" value="PROTEIN CBG17840"/>
    <property type="match status" value="1"/>
</dbReference>
<dbReference type="PANTHER" id="PTHR33936:SF9">
    <property type="entry name" value="C2H2-TYPE DOMAIN-CONTAINING PROTEIN"/>
    <property type="match status" value="1"/>
</dbReference>
<dbReference type="GO" id="GO:0008270">
    <property type="term" value="F:zinc ion binding"/>
    <property type="evidence" value="ECO:0007669"/>
    <property type="project" value="UniProtKB-KW"/>
</dbReference>
<keyword evidence="1" id="KW-0479">Metal-binding</keyword>
<evidence type="ECO:0000313" key="5">
    <source>
        <dbReference type="Proteomes" id="UP000276776"/>
    </source>
</evidence>
<dbReference type="AlphaFoldDB" id="A0A0N5D322"/>
<evidence type="ECO:0000256" key="1">
    <source>
        <dbReference type="PROSITE-ProRule" id="PRU00042"/>
    </source>
</evidence>
<reference evidence="6" key="1">
    <citation type="submission" date="2017-02" db="UniProtKB">
        <authorList>
            <consortium name="WormBaseParasite"/>
        </authorList>
    </citation>
    <scope>IDENTIFICATION</scope>
</reference>
<dbReference type="OrthoDB" id="5813560at2759"/>
<evidence type="ECO:0000313" key="4">
    <source>
        <dbReference type="EMBL" id="VDN04740.1"/>
    </source>
</evidence>
<evidence type="ECO:0000259" key="3">
    <source>
        <dbReference type="PROSITE" id="PS50157"/>
    </source>
</evidence>
<dbReference type="PROSITE" id="PS50157">
    <property type="entry name" value="ZINC_FINGER_C2H2_2"/>
    <property type="match status" value="1"/>
</dbReference>
<organism evidence="6">
    <name type="scientific">Thelazia callipaeda</name>
    <name type="common">Oriental eyeworm</name>
    <name type="synonym">Parasitic nematode</name>
    <dbReference type="NCBI Taxonomy" id="103827"/>
    <lineage>
        <taxon>Eukaryota</taxon>
        <taxon>Metazoa</taxon>
        <taxon>Ecdysozoa</taxon>
        <taxon>Nematoda</taxon>
        <taxon>Chromadorea</taxon>
        <taxon>Rhabditida</taxon>
        <taxon>Spirurina</taxon>
        <taxon>Spiruromorpha</taxon>
        <taxon>Thelazioidea</taxon>
        <taxon>Thelaziidae</taxon>
        <taxon>Thelazia</taxon>
    </lineage>
</organism>
<keyword evidence="5" id="KW-1185">Reference proteome</keyword>
<feature type="domain" description="C2H2-type" evidence="3">
    <location>
        <begin position="330"/>
        <end position="353"/>
    </location>
</feature>
<feature type="compositionally biased region" description="Basic and acidic residues" evidence="2">
    <location>
        <begin position="237"/>
        <end position="246"/>
    </location>
</feature>
<dbReference type="InterPro" id="IPR013087">
    <property type="entry name" value="Znf_C2H2_type"/>
</dbReference>